<evidence type="ECO:0000256" key="12">
    <source>
        <dbReference type="ARBA" id="ARBA00023136"/>
    </source>
</evidence>
<dbReference type="Pfam" id="PF03717">
    <property type="entry name" value="PBP_dimer"/>
    <property type="match status" value="1"/>
</dbReference>
<comment type="catalytic activity">
    <reaction evidence="14">
        <text>Preferential cleavage: (Ac)2-L-Lys-D-Ala-|-D-Ala. Also transpeptidation of peptidyl-alanyl moieties that are N-acyl substituents of D-alanine.</text>
        <dbReference type="EC" id="3.4.16.4"/>
    </reaction>
</comment>
<keyword evidence="12 14" id="KW-0472">Membrane</keyword>
<evidence type="ECO:0000256" key="1">
    <source>
        <dbReference type="ARBA" id="ARBA00004167"/>
    </source>
</evidence>
<keyword evidence="14" id="KW-0862">Zinc</keyword>
<dbReference type="InterPro" id="IPR017790">
    <property type="entry name" value="Penicillin-binding_protein_2"/>
</dbReference>
<comment type="subcellular location">
    <subcellularLocation>
        <location evidence="14">Cell inner membrane</location>
        <topology evidence="14">Single-pass membrane protein</topology>
    </subcellularLocation>
    <subcellularLocation>
        <location evidence="2">Cell membrane</location>
    </subcellularLocation>
    <subcellularLocation>
        <location evidence="1">Membrane</location>
        <topology evidence="1">Single-pass membrane protein</topology>
    </subcellularLocation>
</comment>
<dbReference type="PANTHER" id="PTHR30627">
    <property type="entry name" value="PEPTIDOGLYCAN D,D-TRANSPEPTIDASE"/>
    <property type="match status" value="1"/>
</dbReference>
<evidence type="ECO:0000259" key="15">
    <source>
        <dbReference type="Pfam" id="PF00905"/>
    </source>
</evidence>
<evidence type="ECO:0000256" key="4">
    <source>
        <dbReference type="ARBA" id="ARBA00022519"/>
    </source>
</evidence>
<feature type="binding site" evidence="14">
    <location>
        <position position="377"/>
    </location>
    <ligand>
        <name>Zn(2+)</name>
        <dbReference type="ChEBI" id="CHEBI:29105"/>
    </ligand>
</feature>
<comment type="function">
    <text evidence="14">Catalyzes cross-linking of the peptidoglycan cell wall.</text>
</comment>
<dbReference type="HAMAP" id="MF_02081">
    <property type="entry name" value="MrdA_transpept"/>
    <property type="match status" value="1"/>
</dbReference>
<dbReference type="SUPFAM" id="SSF56519">
    <property type="entry name" value="Penicillin binding protein dimerisation domain"/>
    <property type="match status" value="1"/>
</dbReference>
<organism evidence="17 18">
    <name type="scientific">SAR86 cluster bacterium</name>
    <dbReference type="NCBI Taxonomy" id="2030880"/>
    <lineage>
        <taxon>Bacteria</taxon>
        <taxon>Pseudomonadati</taxon>
        <taxon>Pseudomonadota</taxon>
        <taxon>Gammaproteobacteria</taxon>
        <taxon>SAR86 cluster</taxon>
    </lineage>
</organism>
<evidence type="ECO:0000256" key="7">
    <source>
        <dbReference type="ARBA" id="ARBA00022692"/>
    </source>
</evidence>
<evidence type="ECO:0000256" key="6">
    <source>
        <dbReference type="ARBA" id="ARBA00022670"/>
    </source>
</evidence>
<dbReference type="NCBIfam" id="TIGR03423">
    <property type="entry name" value="pbp2_mrdA"/>
    <property type="match status" value="1"/>
</dbReference>
<evidence type="ECO:0000256" key="9">
    <source>
        <dbReference type="ARBA" id="ARBA00022960"/>
    </source>
</evidence>
<keyword evidence="11 14" id="KW-1133">Transmembrane helix</keyword>
<dbReference type="Gene3D" id="3.90.1310.10">
    <property type="entry name" value="Penicillin-binding protein 2a (Domain 2)"/>
    <property type="match status" value="1"/>
</dbReference>
<evidence type="ECO:0000313" key="17">
    <source>
        <dbReference type="EMBL" id="NQV66643.1"/>
    </source>
</evidence>
<dbReference type="EMBL" id="JABMOJ010000553">
    <property type="protein sequence ID" value="NQV66643.1"/>
    <property type="molecule type" value="Genomic_DNA"/>
</dbReference>
<dbReference type="InterPro" id="IPR012338">
    <property type="entry name" value="Beta-lactam/transpept-like"/>
</dbReference>
<comment type="similarity">
    <text evidence="14">Belongs to the transpeptidase family. MrdA subfamily.</text>
</comment>
<feature type="binding site" evidence="14">
    <location>
        <position position="366"/>
    </location>
    <ligand>
        <name>Zn(2+)</name>
        <dbReference type="ChEBI" id="CHEBI:29105"/>
    </ligand>
</feature>
<feature type="domain" description="Penicillin-binding protein dimerisation" evidence="16">
    <location>
        <begin position="64"/>
        <end position="235"/>
    </location>
</feature>
<dbReference type="AlphaFoldDB" id="A0A973AAA6"/>
<feature type="active site" description="Acyl-ester intermediate" evidence="14">
    <location>
        <position position="327"/>
    </location>
</feature>
<dbReference type="Gene3D" id="3.40.710.10">
    <property type="entry name" value="DD-peptidase/beta-lactamase superfamily"/>
    <property type="match status" value="1"/>
</dbReference>
<evidence type="ECO:0000256" key="13">
    <source>
        <dbReference type="ARBA" id="ARBA00023316"/>
    </source>
</evidence>
<keyword evidence="10 14" id="KW-0573">Peptidoglycan synthesis</keyword>
<evidence type="ECO:0000256" key="3">
    <source>
        <dbReference type="ARBA" id="ARBA00022475"/>
    </source>
</evidence>
<dbReference type="InterPro" id="IPR036138">
    <property type="entry name" value="PBP_dimer_sf"/>
</dbReference>
<keyword evidence="5 14" id="KW-0121">Carboxypeptidase</keyword>
<keyword evidence="7 14" id="KW-0812">Transmembrane</keyword>
<dbReference type="Pfam" id="PF00905">
    <property type="entry name" value="Transpeptidase"/>
    <property type="match status" value="1"/>
</dbReference>
<dbReference type="PANTHER" id="PTHR30627:SF2">
    <property type="entry name" value="PEPTIDOGLYCAN D,D-TRANSPEPTIDASE MRDA"/>
    <property type="match status" value="1"/>
</dbReference>
<comment type="caution">
    <text evidence="17">The sequence shown here is derived from an EMBL/GenBank/DDBJ whole genome shotgun (WGS) entry which is preliminary data.</text>
</comment>
<keyword evidence="13 14" id="KW-0961">Cell wall biogenesis/degradation</keyword>
<keyword evidence="9 14" id="KW-0133">Cell shape</keyword>
<keyword evidence="3 14" id="KW-1003">Cell membrane</keyword>
<evidence type="ECO:0000256" key="2">
    <source>
        <dbReference type="ARBA" id="ARBA00004236"/>
    </source>
</evidence>
<feature type="domain" description="Penicillin-binding protein transpeptidase" evidence="15">
    <location>
        <begin position="268"/>
        <end position="616"/>
    </location>
</feature>
<protein>
    <recommendedName>
        <fullName evidence="14">Peptidoglycan D,D-transpeptidase MrdA</fullName>
        <ecNumber evidence="14">3.4.16.4</ecNumber>
    </recommendedName>
    <alternativeName>
        <fullName evidence="14">Penicillin-binding protein 2</fullName>
        <shortName evidence="14">PBP-2</shortName>
    </alternativeName>
</protein>
<dbReference type="Proteomes" id="UP000754644">
    <property type="component" value="Unassembled WGS sequence"/>
</dbReference>
<dbReference type="GO" id="GO:0071972">
    <property type="term" value="F:peptidoglycan L,D-transpeptidase activity"/>
    <property type="evidence" value="ECO:0007669"/>
    <property type="project" value="TreeGrafter"/>
</dbReference>
<dbReference type="Gene3D" id="3.30.1390.30">
    <property type="entry name" value="Penicillin-binding protein 2a, domain 3"/>
    <property type="match status" value="1"/>
</dbReference>
<keyword evidence="14" id="KW-0479">Metal-binding</keyword>
<dbReference type="GO" id="GO:0008658">
    <property type="term" value="F:penicillin binding"/>
    <property type="evidence" value="ECO:0007669"/>
    <property type="project" value="UniProtKB-UniRule"/>
</dbReference>
<evidence type="ECO:0000256" key="5">
    <source>
        <dbReference type="ARBA" id="ARBA00022645"/>
    </source>
</evidence>
<sequence>MAEALALKDHSRESRIFFNRIVVGLVLLIVLTLILIARMFYLQILQNDVYTTLSDRNRIQLQPIAPIRGLIYDRHGELIAENVPSYSLTITKERVADLDQTLDALGAIVDLSADDIKAFRRRLARRQRPFESVPLLLRLTPTEIAKISVDRYAMPGVDIEAYLVRHYPLRDLMAHAVGSVRRINESDLRNIDPVAYSGTNHLGKIGVERFYEEQLLGEVGYQQVEINARGRVMKVLDVTASVPGADLTLHVDAGLQRAASVALGTQRGAIVAIEPSTGGILALVSNPSYDPNLFVTGIDQTSYAALRDSLDVPLFTRAIQGQYEPGSTIKPFLGLAGLVTGVITPDYVINDPGSFQLPNNSRLYRDWNWKTDGRGGHGLVNLQKAIYRSCNIFFYQLAVKLGVDLIHDHLSPFGFGINTALDLPEARSGLLPTEEWKKRVRGQAWFPGDTVNIGIGQGDILVTPLQLATAIAILANHGKMISPHMLKSSSQPMPAPTAQQLPDIDNVADAYWDLITESMSMVVHRGNQVWGENGTAWAYIGRDIPYRMAGKSGTAQIVGIAQGEVYDAADLDLRQRKNAWFVAFAPLEKPTIALAVMLENGGGGSEFAAPIARKVLDYYLRDYKPVLDVSSGPVLDSIDAVGVEGGRQ</sequence>
<keyword evidence="8 14" id="KW-0378">Hydrolase</keyword>
<keyword evidence="6 14" id="KW-0645">Protease</keyword>
<accession>A0A973AAA6</accession>
<dbReference type="InterPro" id="IPR005311">
    <property type="entry name" value="PBP_dimer"/>
</dbReference>
<dbReference type="GO" id="GO:0006508">
    <property type="term" value="P:proteolysis"/>
    <property type="evidence" value="ECO:0007669"/>
    <property type="project" value="UniProtKB-KW"/>
</dbReference>
<dbReference type="InterPro" id="IPR050515">
    <property type="entry name" value="Beta-lactam/transpept"/>
</dbReference>
<dbReference type="InterPro" id="IPR001460">
    <property type="entry name" value="PCN-bd_Tpept"/>
</dbReference>
<evidence type="ECO:0000256" key="10">
    <source>
        <dbReference type="ARBA" id="ARBA00022984"/>
    </source>
</evidence>
<gene>
    <name evidence="14 17" type="primary">mrdA</name>
    <name evidence="17" type="ORF">HQ497_14895</name>
</gene>
<evidence type="ECO:0000256" key="14">
    <source>
        <dbReference type="HAMAP-Rule" id="MF_02081"/>
    </source>
</evidence>
<feature type="transmembrane region" description="Helical" evidence="14">
    <location>
        <begin position="21"/>
        <end position="41"/>
    </location>
</feature>
<dbReference type="GO" id="GO:0008270">
    <property type="term" value="F:zinc ion binding"/>
    <property type="evidence" value="ECO:0007669"/>
    <property type="project" value="UniProtKB-UniRule"/>
</dbReference>
<comment type="pathway">
    <text evidence="14">Cell wall biogenesis; peptidoglycan biosynthesis.</text>
</comment>
<dbReference type="SUPFAM" id="SSF56601">
    <property type="entry name" value="beta-lactamase/transpeptidase-like"/>
    <property type="match status" value="1"/>
</dbReference>
<evidence type="ECO:0000256" key="11">
    <source>
        <dbReference type="ARBA" id="ARBA00022989"/>
    </source>
</evidence>
<feature type="binding site" evidence="14">
    <location>
        <position position="390"/>
    </location>
    <ligand>
        <name>Zn(2+)</name>
        <dbReference type="ChEBI" id="CHEBI:29105"/>
    </ligand>
</feature>
<evidence type="ECO:0000313" key="18">
    <source>
        <dbReference type="Proteomes" id="UP000754644"/>
    </source>
</evidence>
<evidence type="ECO:0000259" key="16">
    <source>
        <dbReference type="Pfam" id="PF03717"/>
    </source>
</evidence>
<comment type="cofactor">
    <cofactor evidence="14">
        <name>Zn(2+)</name>
        <dbReference type="ChEBI" id="CHEBI:29105"/>
    </cofactor>
    <text evidence="14">Binds one Zn(2+) ion per subunit.</text>
</comment>
<dbReference type="GO" id="GO:0008360">
    <property type="term" value="P:regulation of cell shape"/>
    <property type="evidence" value="ECO:0007669"/>
    <property type="project" value="UniProtKB-KW"/>
</dbReference>
<keyword evidence="4 14" id="KW-0997">Cell inner membrane</keyword>
<feature type="binding site" evidence="14">
    <location>
        <position position="351"/>
    </location>
    <ligand>
        <name>Zn(2+)</name>
        <dbReference type="ChEBI" id="CHEBI:29105"/>
    </ligand>
</feature>
<dbReference type="GO" id="GO:0071555">
    <property type="term" value="P:cell wall organization"/>
    <property type="evidence" value="ECO:0007669"/>
    <property type="project" value="UniProtKB-KW"/>
</dbReference>
<name>A0A973AAA6_9GAMM</name>
<evidence type="ECO:0000256" key="8">
    <source>
        <dbReference type="ARBA" id="ARBA00022801"/>
    </source>
</evidence>
<dbReference type="GO" id="GO:0009252">
    <property type="term" value="P:peptidoglycan biosynthetic process"/>
    <property type="evidence" value="ECO:0007669"/>
    <property type="project" value="UniProtKB-UniRule"/>
</dbReference>
<dbReference type="GO" id="GO:0009002">
    <property type="term" value="F:serine-type D-Ala-D-Ala carboxypeptidase activity"/>
    <property type="evidence" value="ECO:0007669"/>
    <property type="project" value="UniProtKB-UniRule"/>
</dbReference>
<reference evidence="17" key="1">
    <citation type="submission" date="2020-05" db="EMBL/GenBank/DDBJ databases">
        <title>Sulfur intermediates as new biogeochemical hubs in an aquatic model microbial ecosystem.</title>
        <authorList>
            <person name="Vigneron A."/>
        </authorList>
    </citation>
    <scope>NUCLEOTIDE SEQUENCE</scope>
    <source>
        <strain evidence="17">Bin.250</strain>
    </source>
</reference>
<proteinExistence type="inferred from homology"/>
<dbReference type="EC" id="3.4.16.4" evidence="14"/>
<dbReference type="GO" id="GO:0005886">
    <property type="term" value="C:plasma membrane"/>
    <property type="evidence" value="ECO:0007669"/>
    <property type="project" value="UniProtKB-SubCell"/>
</dbReference>